<dbReference type="Proteomes" id="UP000290889">
    <property type="component" value="Chromosome"/>
</dbReference>
<dbReference type="RefSeq" id="WP_129605596.1">
    <property type="nucleotide sequence ID" value="NZ_CP035544.1"/>
</dbReference>
<sequence>MEQKINIHETAFVTAAFRAGDPVLSMDPFANLWANEAANEHAQRYSRAVSSYEALAHRLRNRYFYDTFKTLIKENKIEVLMNFGCGFSMYPFILDPAVLYVEIDTEDVILFKQEKTTQLQDEGVLPYRDIQFVSANFNAPFLDELYQSLSPICKGKKTFILIEGVLFFLGTDDTTRLFQLFSRLQNANDFVGSVSFQPSLEKQKVFKRLIEFVEVNLEKNQQFNYQTVPDNFYVSTEGYELIDHQDTISLAACYKPDITLAKEEILNEHMYLLQKH</sequence>
<dbReference type="Gene3D" id="3.40.50.150">
    <property type="entry name" value="Vaccinia Virus protein VP39"/>
    <property type="match status" value="1"/>
</dbReference>
<keyword evidence="4" id="KW-1185">Reference proteome</keyword>
<organism evidence="3 4">
    <name type="scientific">Muriicola soli</name>
    <dbReference type="NCBI Taxonomy" id="2507538"/>
    <lineage>
        <taxon>Bacteria</taxon>
        <taxon>Pseudomonadati</taxon>
        <taxon>Bacteroidota</taxon>
        <taxon>Flavobacteriia</taxon>
        <taxon>Flavobacteriales</taxon>
        <taxon>Flavobacteriaceae</taxon>
        <taxon>Muriicola</taxon>
    </lineage>
</organism>
<protein>
    <submittedName>
        <fullName evidence="3">Adenosine deaminase</fullName>
    </submittedName>
</protein>
<accession>A0A411EBH8</accession>
<name>A0A411EBH8_9FLAO</name>
<keyword evidence="1" id="KW-0489">Methyltransferase</keyword>
<dbReference type="GO" id="GO:0032259">
    <property type="term" value="P:methylation"/>
    <property type="evidence" value="ECO:0007669"/>
    <property type="project" value="UniProtKB-KW"/>
</dbReference>
<dbReference type="AlphaFoldDB" id="A0A411EBH8"/>
<dbReference type="OrthoDB" id="1186348at2"/>
<evidence type="ECO:0000313" key="4">
    <source>
        <dbReference type="Proteomes" id="UP000290889"/>
    </source>
</evidence>
<dbReference type="InterPro" id="IPR029063">
    <property type="entry name" value="SAM-dependent_MTases_sf"/>
</dbReference>
<evidence type="ECO:0000256" key="1">
    <source>
        <dbReference type="ARBA" id="ARBA00022603"/>
    </source>
</evidence>
<gene>
    <name evidence="3" type="ORF">EQY75_10280</name>
</gene>
<reference evidence="3 4" key="1">
    <citation type="submission" date="2019-01" db="EMBL/GenBank/DDBJ databases">
        <title>Muriicola soli sp. nov., isolated from soil.</title>
        <authorList>
            <person name="Kang H.J."/>
            <person name="Kim S.B."/>
        </authorList>
    </citation>
    <scope>NUCLEOTIDE SEQUENCE [LARGE SCALE GENOMIC DNA]</scope>
    <source>
        <strain evidence="3 4">MMS17-SY002</strain>
    </source>
</reference>
<proteinExistence type="predicted"/>
<dbReference type="SUPFAM" id="SSF53335">
    <property type="entry name" value="S-adenosyl-L-methionine-dependent methyltransferases"/>
    <property type="match status" value="1"/>
</dbReference>
<dbReference type="InterPro" id="IPR007213">
    <property type="entry name" value="Ppm1/Ppm2/Tcmp"/>
</dbReference>
<dbReference type="KEGG" id="mur:EQY75_10280"/>
<evidence type="ECO:0000256" key="2">
    <source>
        <dbReference type="ARBA" id="ARBA00022679"/>
    </source>
</evidence>
<dbReference type="Pfam" id="PF04072">
    <property type="entry name" value="LCM"/>
    <property type="match status" value="1"/>
</dbReference>
<dbReference type="GO" id="GO:0008168">
    <property type="term" value="F:methyltransferase activity"/>
    <property type="evidence" value="ECO:0007669"/>
    <property type="project" value="UniProtKB-KW"/>
</dbReference>
<keyword evidence="2" id="KW-0808">Transferase</keyword>
<evidence type="ECO:0000313" key="3">
    <source>
        <dbReference type="EMBL" id="QBA64883.1"/>
    </source>
</evidence>
<dbReference type="EMBL" id="CP035544">
    <property type="protein sequence ID" value="QBA64883.1"/>
    <property type="molecule type" value="Genomic_DNA"/>
</dbReference>